<sequence>MSPSEMHTLNPSSSSYSTPIHTGTQSHRRTLRERRGVTFFIIITPPNFGGPPKGHLEPTVGNLPRRRRKSAVVNTSIPYPPAILDDSERREFFASVELAVVG</sequence>
<evidence type="ECO:0000313" key="2">
    <source>
        <dbReference type="EMBL" id="KAF5374653.1"/>
    </source>
</evidence>
<keyword evidence="3" id="KW-1185">Reference proteome</keyword>
<dbReference type="OrthoDB" id="3051995at2759"/>
<dbReference type="EMBL" id="JAACJP010000035">
    <property type="protein sequence ID" value="KAF5374653.1"/>
    <property type="molecule type" value="Genomic_DNA"/>
</dbReference>
<protein>
    <submittedName>
        <fullName evidence="2">Uncharacterized protein</fullName>
    </submittedName>
</protein>
<accession>A0A8H5H0V1</accession>
<reference evidence="2 3" key="1">
    <citation type="journal article" date="2020" name="ISME J.">
        <title>Uncovering the hidden diversity of litter-decomposition mechanisms in mushroom-forming fungi.</title>
        <authorList>
            <person name="Floudas D."/>
            <person name="Bentzer J."/>
            <person name="Ahren D."/>
            <person name="Johansson T."/>
            <person name="Persson P."/>
            <person name="Tunlid A."/>
        </authorList>
    </citation>
    <scope>NUCLEOTIDE SEQUENCE [LARGE SCALE GENOMIC DNA]</scope>
    <source>
        <strain evidence="2 3">CBS 661.87</strain>
    </source>
</reference>
<proteinExistence type="predicted"/>
<dbReference type="AlphaFoldDB" id="A0A8H5H0V1"/>
<feature type="region of interest" description="Disordered" evidence="1">
    <location>
        <begin position="1"/>
        <end position="32"/>
    </location>
</feature>
<organism evidence="2 3">
    <name type="scientific">Tricholomella constricta</name>
    <dbReference type="NCBI Taxonomy" id="117010"/>
    <lineage>
        <taxon>Eukaryota</taxon>
        <taxon>Fungi</taxon>
        <taxon>Dikarya</taxon>
        <taxon>Basidiomycota</taxon>
        <taxon>Agaricomycotina</taxon>
        <taxon>Agaricomycetes</taxon>
        <taxon>Agaricomycetidae</taxon>
        <taxon>Agaricales</taxon>
        <taxon>Tricholomatineae</taxon>
        <taxon>Lyophyllaceae</taxon>
        <taxon>Tricholomella</taxon>
    </lineage>
</organism>
<evidence type="ECO:0000256" key="1">
    <source>
        <dbReference type="SAM" id="MobiDB-lite"/>
    </source>
</evidence>
<name>A0A8H5H0V1_9AGAR</name>
<evidence type="ECO:0000313" key="3">
    <source>
        <dbReference type="Proteomes" id="UP000565441"/>
    </source>
</evidence>
<gene>
    <name evidence="2" type="ORF">D9615_009007</name>
</gene>
<dbReference type="Proteomes" id="UP000565441">
    <property type="component" value="Unassembled WGS sequence"/>
</dbReference>
<comment type="caution">
    <text evidence="2">The sequence shown here is derived from an EMBL/GenBank/DDBJ whole genome shotgun (WGS) entry which is preliminary data.</text>
</comment>
<feature type="region of interest" description="Disordered" evidence="1">
    <location>
        <begin position="50"/>
        <end position="69"/>
    </location>
</feature>
<feature type="compositionally biased region" description="Polar residues" evidence="1">
    <location>
        <begin position="1"/>
        <end position="25"/>
    </location>
</feature>